<reference evidence="1" key="1">
    <citation type="submission" date="2019-04" db="EMBL/GenBank/DDBJ databases">
        <title>Microbes associate with the intestines of laboratory mice.</title>
        <authorList>
            <person name="Navarre W."/>
            <person name="Wong E."/>
            <person name="Huang K."/>
            <person name="Tropini C."/>
            <person name="Ng K."/>
            <person name="Yu B."/>
        </authorList>
    </citation>
    <scope>NUCLEOTIDE SEQUENCE</scope>
    <source>
        <strain evidence="1">NM04_E33</strain>
    </source>
</reference>
<sequence>MNRGLLAFFIAIITSLLPDDMLAQLIPVDEQKEFTDSLKHDLQFGPYFGLYKDNYFTVGTTPFRKPTSTNSDVKFQISLSIRLTNAVLPWNSFLFLFYTQKTFWNVFQNSMPMHDLNFNPGIGWSKPFFNKGRYAGKLTMLVEHESNGRDGLDSRSWNRVSFYGSTIIDDWLMVHAKFWIPIIDGENNRDILKYCGIYQSGVVVTTPNKKFSFGLTMVKRSGWNLNFNTILEASWKVHEKSNLNLFAQYYNGYGESLLDYNQFHSRLRVGIVFKPHFFSEF</sequence>
<organism evidence="1 2">
    <name type="scientific">Lepagella muris</name>
    <dbReference type="NCBI Taxonomy" id="3032870"/>
    <lineage>
        <taxon>Bacteria</taxon>
        <taxon>Pseudomonadati</taxon>
        <taxon>Bacteroidota</taxon>
        <taxon>Bacteroidia</taxon>
        <taxon>Bacteroidales</taxon>
        <taxon>Muribaculaceae</taxon>
        <taxon>Lepagella</taxon>
    </lineage>
</organism>
<dbReference type="EMBL" id="SRYB01000020">
    <property type="protein sequence ID" value="TGY77754.1"/>
    <property type="molecule type" value="Genomic_DNA"/>
</dbReference>
<dbReference type="Proteomes" id="UP000306319">
    <property type="component" value="Unassembled WGS sequence"/>
</dbReference>
<gene>
    <name evidence="1" type="ORF">E5331_13025</name>
</gene>
<accession>A0AC61RDR2</accession>
<proteinExistence type="predicted"/>
<evidence type="ECO:0000313" key="1">
    <source>
        <dbReference type="EMBL" id="TGY77754.1"/>
    </source>
</evidence>
<comment type="caution">
    <text evidence="1">The sequence shown here is derived from an EMBL/GenBank/DDBJ whole genome shotgun (WGS) entry which is preliminary data.</text>
</comment>
<keyword evidence="2" id="KW-1185">Reference proteome</keyword>
<name>A0AC61RDR2_9BACT</name>
<evidence type="ECO:0000313" key="2">
    <source>
        <dbReference type="Proteomes" id="UP000306319"/>
    </source>
</evidence>
<protein>
    <submittedName>
        <fullName evidence="1">Phospholipase</fullName>
    </submittedName>
</protein>